<evidence type="ECO:0000313" key="1">
    <source>
        <dbReference type="EMBL" id="RKF19736.1"/>
    </source>
</evidence>
<evidence type="ECO:0000313" key="2">
    <source>
        <dbReference type="Proteomes" id="UP000286482"/>
    </source>
</evidence>
<gene>
    <name evidence="1" type="ORF">DBZ36_04560</name>
</gene>
<dbReference type="OrthoDB" id="5588896at2"/>
<comment type="caution">
    <text evidence="1">The sequence shown here is derived from an EMBL/GenBank/DDBJ whole genome shotgun (WGS) entry which is preliminary data.</text>
</comment>
<keyword evidence="2" id="KW-1185">Reference proteome</keyword>
<dbReference type="EMBL" id="RAQO01000004">
    <property type="protein sequence ID" value="RKF19736.1"/>
    <property type="molecule type" value="Genomic_DNA"/>
</dbReference>
<proteinExistence type="predicted"/>
<accession>A0A420EGQ5</accession>
<protein>
    <submittedName>
        <fullName evidence="1">DUF1107 family protein</fullName>
    </submittedName>
</protein>
<dbReference type="RefSeq" id="WP_120353741.1">
    <property type="nucleotide sequence ID" value="NZ_RAQO01000004.1"/>
</dbReference>
<dbReference type="Gene3D" id="3.30.1910.10">
    <property type="entry name" value="so0334 like domain"/>
    <property type="match status" value="1"/>
</dbReference>
<dbReference type="Proteomes" id="UP000286482">
    <property type="component" value="Unassembled WGS sequence"/>
</dbReference>
<dbReference type="AlphaFoldDB" id="A0A420EGQ5"/>
<dbReference type="InterPro" id="IPR009491">
    <property type="entry name" value="DUF1107"/>
</dbReference>
<dbReference type="Pfam" id="PF06526">
    <property type="entry name" value="DUF1107"/>
    <property type="match status" value="1"/>
</dbReference>
<name>A0A420EGQ5_9ALTE</name>
<reference evidence="1 2" key="1">
    <citation type="submission" date="2018-09" db="EMBL/GenBank/DDBJ databases">
        <authorList>
            <person name="Wang Z."/>
        </authorList>
    </citation>
    <scope>NUCLEOTIDE SEQUENCE [LARGE SCALE GENOMIC DNA]</scope>
    <source>
        <strain evidence="1 2">ALS 81</strain>
    </source>
</reference>
<organism evidence="1 2">
    <name type="scientific">Alginatibacterium sediminis</name>
    <dbReference type="NCBI Taxonomy" id="2164068"/>
    <lineage>
        <taxon>Bacteria</taxon>
        <taxon>Pseudomonadati</taxon>
        <taxon>Pseudomonadota</taxon>
        <taxon>Gammaproteobacteria</taxon>
        <taxon>Alteromonadales</taxon>
        <taxon>Alteromonadaceae</taxon>
        <taxon>Alginatibacterium</taxon>
    </lineage>
</organism>
<sequence>MKRFLRYSPQRIARYVKTFFKGRLHIQGRGAYEFKDGRLYTLPNHSTNAHRKTVDEVNQQIEVLQSSRKAA</sequence>